<dbReference type="InterPro" id="IPR000073">
    <property type="entry name" value="AB_hydrolase_1"/>
</dbReference>
<evidence type="ECO:0000313" key="3">
    <source>
        <dbReference type="Proteomes" id="UP000093898"/>
    </source>
</evidence>
<dbReference type="Proteomes" id="UP000093898">
    <property type="component" value="Unassembled WGS sequence"/>
</dbReference>
<proteinExistence type="predicted"/>
<dbReference type="InterPro" id="IPR029058">
    <property type="entry name" value="AB_hydrolase_fold"/>
</dbReference>
<dbReference type="GO" id="GO:0016020">
    <property type="term" value="C:membrane"/>
    <property type="evidence" value="ECO:0007669"/>
    <property type="project" value="TreeGrafter"/>
</dbReference>
<organism evidence="2 3">
    <name type="scientific">Mycolicibacterium mucogenicum</name>
    <name type="common">Mycobacterium mucogenicum</name>
    <dbReference type="NCBI Taxonomy" id="56689"/>
    <lineage>
        <taxon>Bacteria</taxon>
        <taxon>Bacillati</taxon>
        <taxon>Actinomycetota</taxon>
        <taxon>Actinomycetes</taxon>
        <taxon>Mycobacteriales</taxon>
        <taxon>Mycobacteriaceae</taxon>
        <taxon>Mycolicibacterium</taxon>
    </lineage>
</organism>
<dbReference type="RefSeq" id="WP_064979397.1">
    <property type="nucleotide sequence ID" value="NZ_LZLC01000052.1"/>
</dbReference>
<evidence type="ECO:0000313" key="2">
    <source>
        <dbReference type="EMBL" id="OBJ44819.1"/>
    </source>
</evidence>
<dbReference type="PANTHER" id="PTHR43798:SF5">
    <property type="entry name" value="MONOACYLGLYCEROL LIPASE ABHD6"/>
    <property type="match status" value="1"/>
</dbReference>
<dbReference type="GO" id="GO:0047372">
    <property type="term" value="F:monoacylglycerol lipase activity"/>
    <property type="evidence" value="ECO:0007669"/>
    <property type="project" value="TreeGrafter"/>
</dbReference>
<dbReference type="OrthoDB" id="495620at2"/>
<gene>
    <name evidence="2" type="ORF">A5630_15545</name>
</gene>
<dbReference type="Gene3D" id="3.40.50.1820">
    <property type="entry name" value="alpha/beta hydrolase"/>
    <property type="match status" value="1"/>
</dbReference>
<feature type="domain" description="AB hydrolase-1" evidence="1">
    <location>
        <begin position="37"/>
        <end position="259"/>
    </location>
</feature>
<dbReference type="Pfam" id="PF12697">
    <property type="entry name" value="Abhydrolase_6"/>
    <property type="match status" value="1"/>
</dbReference>
<reference evidence="2 3" key="1">
    <citation type="submission" date="2016-06" db="EMBL/GenBank/DDBJ databases">
        <authorList>
            <person name="Kjaerup R.B."/>
            <person name="Dalgaard T.S."/>
            <person name="Juul-Madsen H.R."/>
        </authorList>
    </citation>
    <scope>NUCLEOTIDE SEQUENCE [LARGE SCALE GENOMIC DNA]</scope>
    <source>
        <strain evidence="2 3">1127319.6</strain>
    </source>
</reference>
<comment type="caution">
    <text evidence="2">The sequence shown here is derived from an EMBL/GenBank/DDBJ whole genome shotgun (WGS) entry which is preliminary data.</text>
</comment>
<sequence length="283" mass="31446">MRSAAAVGGLHPQHVHVDRAQVQYFDVGEARDDRLPVVLLHGTGGNTNTHFSFLLPMLSARQRVVSIDFSPNDSSGLEVSDLEAQLVAVLETLHLDRCTLVGYSLGAVVAASVAGHRPELVSNLILIAGWMRTDAHQLLRNDVWRLLESIDHSAAQRFSVLAAYSPSFLQQRSPVEREGLIRSVQIDEFRDAQMDLNRRIDLSDTVRGIEAQTLIIGCRDDFMAPTHHSKQLFGAITNARYTEIASGHAVVTERPAELVHWIDTFNKNPHKYPVGKILENPRP</sequence>
<name>A0A1A3HAW9_MYCMU</name>
<dbReference type="SUPFAM" id="SSF53474">
    <property type="entry name" value="alpha/beta-Hydrolases"/>
    <property type="match status" value="1"/>
</dbReference>
<dbReference type="PANTHER" id="PTHR43798">
    <property type="entry name" value="MONOACYLGLYCEROL LIPASE"/>
    <property type="match status" value="1"/>
</dbReference>
<protein>
    <recommendedName>
        <fullName evidence="1">AB hydrolase-1 domain-containing protein</fullName>
    </recommendedName>
</protein>
<dbReference type="EMBL" id="LZLC01000052">
    <property type="protein sequence ID" value="OBJ44819.1"/>
    <property type="molecule type" value="Genomic_DNA"/>
</dbReference>
<dbReference type="GO" id="GO:0046464">
    <property type="term" value="P:acylglycerol catabolic process"/>
    <property type="evidence" value="ECO:0007669"/>
    <property type="project" value="TreeGrafter"/>
</dbReference>
<accession>A0A1A3HAW9</accession>
<dbReference type="AlphaFoldDB" id="A0A1A3HAW9"/>
<dbReference type="InterPro" id="IPR050266">
    <property type="entry name" value="AB_hydrolase_sf"/>
</dbReference>
<evidence type="ECO:0000259" key="1">
    <source>
        <dbReference type="Pfam" id="PF12697"/>
    </source>
</evidence>